<protein>
    <submittedName>
        <fullName evidence="2">Uncharacterized protein</fullName>
    </submittedName>
</protein>
<keyword evidence="1" id="KW-0812">Transmembrane</keyword>
<keyword evidence="1" id="KW-0472">Membrane</keyword>
<gene>
    <name evidence="2" type="ORF">CO110_04100</name>
</gene>
<evidence type="ECO:0000313" key="2">
    <source>
        <dbReference type="EMBL" id="PJB29758.1"/>
    </source>
</evidence>
<comment type="caution">
    <text evidence="2">The sequence shown here is derived from an EMBL/GenBank/DDBJ whole genome shotgun (WGS) entry which is preliminary data.</text>
</comment>
<sequence>MIDRKLFVKIVLPLIAVVIIGIFLIWPPRIDDLLYNLIVEIIGILITILFVEWRIESYEGEKWKQVDLLIKADFAAWVMGFILETTMFLMSGGVAFPKSNKYKFAKKPWGFALEYVSFDDLHSAILDTDVDDRVSFANSLELLLKDLPIIYTRYSGRLSHTDIEAILDFEGKLRSLVKKIRLIDDETALSNLAGGDPEYVDSIWTKQVEKTADSLKETVEQSIKTFSKFFPTAK</sequence>
<name>A0A2M8AU69_9BACT</name>
<feature type="transmembrane region" description="Helical" evidence="1">
    <location>
        <begin position="75"/>
        <end position="96"/>
    </location>
</feature>
<accession>A0A2M8AU69</accession>
<evidence type="ECO:0000313" key="3">
    <source>
        <dbReference type="Proteomes" id="UP000231366"/>
    </source>
</evidence>
<organism evidence="2 3">
    <name type="scientific">Candidatus Desantisbacteria bacterium CG_4_9_14_3_um_filter_40_11</name>
    <dbReference type="NCBI Taxonomy" id="1974546"/>
    <lineage>
        <taxon>Bacteria</taxon>
        <taxon>Candidatus Desantisiibacteriota</taxon>
    </lineage>
</organism>
<dbReference type="Proteomes" id="UP000231366">
    <property type="component" value="Unassembled WGS sequence"/>
</dbReference>
<reference evidence="3" key="1">
    <citation type="submission" date="2017-09" db="EMBL/GenBank/DDBJ databases">
        <title>Depth-based differentiation of microbial function through sediment-hosted aquifers and enrichment of novel symbionts in the deep terrestrial subsurface.</title>
        <authorList>
            <person name="Probst A.J."/>
            <person name="Ladd B."/>
            <person name="Jarett J.K."/>
            <person name="Geller-Mcgrath D.E."/>
            <person name="Sieber C.M.K."/>
            <person name="Emerson J.B."/>
            <person name="Anantharaman K."/>
            <person name="Thomas B.C."/>
            <person name="Malmstrom R."/>
            <person name="Stieglmeier M."/>
            <person name="Klingl A."/>
            <person name="Woyke T."/>
            <person name="Ryan C.M."/>
            <person name="Banfield J.F."/>
        </authorList>
    </citation>
    <scope>NUCLEOTIDE SEQUENCE [LARGE SCALE GENOMIC DNA]</scope>
</reference>
<feature type="transmembrane region" description="Helical" evidence="1">
    <location>
        <begin position="6"/>
        <end position="26"/>
    </location>
</feature>
<dbReference type="AlphaFoldDB" id="A0A2M8AU69"/>
<evidence type="ECO:0000256" key="1">
    <source>
        <dbReference type="SAM" id="Phobius"/>
    </source>
</evidence>
<keyword evidence="1" id="KW-1133">Transmembrane helix</keyword>
<dbReference type="EMBL" id="PFUI01000106">
    <property type="protein sequence ID" value="PJB29758.1"/>
    <property type="molecule type" value="Genomic_DNA"/>
</dbReference>
<proteinExistence type="predicted"/>
<feature type="transmembrane region" description="Helical" evidence="1">
    <location>
        <begin position="33"/>
        <end position="55"/>
    </location>
</feature>